<gene>
    <name evidence="9" type="ORF">UFOPK4057_00508</name>
</gene>
<evidence type="ECO:0000256" key="7">
    <source>
        <dbReference type="SAM" id="MobiDB-lite"/>
    </source>
</evidence>
<reference evidence="9" key="1">
    <citation type="submission" date="2020-05" db="EMBL/GenBank/DDBJ databases">
        <authorList>
            <person name="Chiriac C."/>
            <person name="Salcher M."/>
            <person name="Ghai R."/>
            <person name="Kavagutti S V."/>
        </authorList>
    </citation>
    <scope>NUCLEOTIDE SEQUENCE</scope>
</reference>
<dbReference type="SUPFAM" id="SSF56219">
    <property type="entry name" value="DNase I-like"/>
    <property type="match status" value="1"/>
</dbReference>
<dbReference type="InterPro" id="IPR005135">
    <property type="entry name" value="Endo/exonuclease/phosphatase"/>
</dbReference>
<comment type="similarity">
    <text evidence="3">Belongs to the DNA repair enzymes AP/ExoA family.</text>
</comment>
<keyword evidence="4" id="KW-0479">Metal-binding</keyword>
<dbReference type="InterPro" id="IPR004808">
    <property type="entry name" value="AP_endonuc_1"/>
</dbReference>
<organism evidence="9">
    <name type="scientific">freshwater metagenome</name>
    <dbReference type="NCBI Taxonomy" id="449393"/>
    <lineage>
        <taxon>unclassified sequences</taxon>
        <taxon>metagenomes</taxon>
        <taxon>ecological metagenomes</taxon>
    </lineage>
</organism>
<dbReference type="InterPro" id="IPR036691">
    <property type="entry name" value="Endo/exonu/phosph_ase_sf"/>
</dbReference>
<dbReference type="InterPro" id="IPR037493">
    <property type="entry name" value="ExoIII-like"/>
</dbReference>
<dbReference type="EMBL" id="CAFBPC010000094">
    <property type="protein sequence ID" value="CAB5004359.1"/>
    <property type="molecule type" value="Genomic_DNA"/>
</dbReference>
<evidence type="ECO:0000256" key="5">
    <source>
        <dbReference type="ARBA" id="ARBA00022801"/>
    </source>
</evidence>
<dbReference type="PROSITE" id="PS00727">
    <property type="entry name" value="AP_NUCLEASE_F1_2"/>
    <property type="match status" value="1"/>
</dbReference>
<dbReference type="GO" id="GO:0003677">
    <property type="term" value="F:DNA binding"/>
    <property type="evidence" value="ECO:0007669"/>
    <property type="project" value="InterPro"/>
</dbReference>
<keyword evidence="6" id="KW-0460">Magnesium</keyword>
<dbReference type="InterPro" id="IPR020848">
    <property type="entry name" value="AP_endonuclease_F1_CS"/>
</dbReference>
<dbReference type="PROSITE" id="PS51435">
    <property type="entry name" value="AP_NUCLEASE_F1_4"/>
    <property type="match status" value="1"/>
</dbReference>
<dbReference type="NCBIfam" id="TIGR00195">
    <property type="entry name" value="exoDNase_III"/>
    <property type="match status" value="1"/>
</dbReference>
<dbReference type="PANTHER" id="PTHR43250">
    <property type="entry name" value="EXODEOXYRIBONUCLEASE III"/>
    <property type="match status" value="1"/>
</dbReference>
<evidence type="ECO:0000259" key="8">
    <source>
        <dbReference type="Pfam" id="PF03372"/>
    </source>
</evidence>
<proteinExistence type="inferred from homology"/>
<evidence type="ECO:0000256" key="1">
    <source>
        <dbReference type="ARBA" id="ARBA00001936"/>
    </source>
</evidence>
<keyword evidence="5" id="KW-0378">Hydrolase</keyword>
<name>A0A6J7PLS5_9ZZZZ</name>
<dbReference type="GO" id="GO:0008311">
    <property type="term" value="F:double-stranded DNA 3'-5' DNA exonuclease activity"/>
    <property type="evidence" value="ECO:0007669"/>
    <property type="project" value="InterPro"/>
</dbReference>
<evidence type="ECO:0000256" key="4">
    <source>
        <dbReference type="ARBA" id="ARBA00022723"/>
    </source>
</evidence>
<feature type="compositionally biased region" description="Basic and acidic residues" evidence="7">
    <location>
        <begin position="237"/>
        <end position="250"/>
    </location>
</feature>
<sequence>MHIVTWNVNSLKARLPRVQEWISESQPDVLLIQETKLAQDKFPHAEMAELGYESAHFGQGQWNGVAIISRVGLDNVVQNFASGIEPDGEARIITATCGGIQVSSVYVPNGRSLDHDHYQYKLSWLSRLRAHLDASCKQTDDVVVGGDFNIAPEDRDVYDMKAFADATHVSVPEREALANVCNFGLTDTFRQFNDEDKVFSWWDYRGGAFHKGHGMRIDLLLATPSVAARAKGSVIDRNARKERDSGKPSDHVPVILEVG</sequence>
<comment type="cofactor">
    <cofactor evidence="1">
        <name>Mn(2+)</name>
        <dbReference type="ChEBI" id="CHEBI:29035"/>
    </cofactor>
</comment>
<evidence type="ECO:0000313" key="9">
    <source>
        <dbReference type="EMBL" id="CAB5004359.1"/>
    </source>
</evidence>
<dbReference type="GO" id="GO:0004519">
    <property type="term" value="F:endonuclease activity"/>
    <property type="evidence" value="ECO:0007669"/>
    <property type="project" value="InterPro"/>
</dbReference>
<dbReference type="PANTHER" id="PTHR43250:SF2">
    <property type="entry name" value="EXODEOXYRIBONUCLEASE III"/>
    <property type="match status" value="1"/>
</dbReference>
<dbReference type="AlphaFoldDB" id="A0A6J7PLS5"/>
<dbReference type="GO" id="GO:0046872">
    <property type="term" value="F:metal ion binding"/>
    <property type="evidence" value="ECO:0007669"/>
    <property type="project" value="UniProtKB-KW"/>
</dbReference>
<dbReference type="InterPro" id="IPR020847">
    <property type="entry name" value="AP_endonuclease_F1_BS"/>
</dbReference>
<dbReference type="NCBIfam" id="TIGR00633">
    <property type="entry name" value="xth"/>
    <property type="match status" value="1"/>
</dbReference>
<evidence type="ECO:0000256" key="2">
    <source>
        <dbReference type="ARBA" id="ARBA00001946"/>
    </source>
</evidence>
<dbReference type="GO" id="GO:0006281">
    <property type="term" value="P:DNA repair"/>
    <property type="evidence" value="ECO:0007669"/>
    <property type="project" value="InterPro"/>
</dbReference>
<accession>A0A6J7PLS5</accession>
<dbReference type="Gene3D" id="3.60.10.10">
    <property type="entry name" value="Endonuclease/exonuclease/phosphatase"/>
    <property type="match status" value="1"/>
</dbReference>
<dbReference type="CDD" id="cd09086">
    <property type="entry name" value="ExoIII-like_AP-endo"/>
    <property type="match status" value="1"/>
</dbReference>
<dbReference type="PROSITE" id="PS00726">
    <property type="entry name" value="AP_NUCLEASE_F1_1"/>
    <property type="match status" value="1"/>
</dbReference>
<dbReference type="Pfam" id="PF03372">
    <property type="entry name" value="Exo_endo_phos"/>
    <property type="match status" value="1"/>
</dbReference>
<comment type="cofactor">
    <cofactor evidence="2">
        <name>Mg(2+)</name>
        <dbReference type="ChEBI" id="CHEBI:18420"/>
    </cofactor>
</comment>
<evidence type="ECO:0000256" key="6">
    <source>
        <dbReference type="ARBA" id="ARBA00022842"/>
    </source>
</evidence>
<feature type="region of interest" description="Disordered" evidence="7">
    <location>
        <begin position="233"/>
        <end position="252"/>
    </location>
</feature>
<evidence type="ECO:0000256" key="3">
    <source>
        <dbReference type="ARBA" id="ARBA00007092"/>
    </source>
</evidence>
<feature type="domain" description="Endonuclease/exonuclease/phosphatase" evidence="8">
    <location>
        <begin position="4"/>
        <end position="251"/>
    </location>
</feature>
<protein>
    <submittedName>
        <fullName evidence="9">Unannotated protein</fullName>
    </submittedName>
</protein>